<protein>
    <submittedName>
        <fullName evidence="3">Uncharacterized protein</fullName>
    </submittedName>
</protein>
<sequence length="288" mass="33363">MSDKKRSEKSKSSPVKDNKNVTKKVKLKAKQKKKKIPLEIVRKRKMYSDLLELAIVVAFLFLIISIYVPRAIWDEEEYFEGRSHFYMENTYDIQNFYKSLTGEYNPDGLWVMQVVNSVRDSLTGDSTYLGEQSIGLNGQDFVVNVPKGYDVDFDTTFGFPMMRRDTIVDTTATIVMYSEDLSRNDTSYVQKKRLEKFTTDSNFVAVLEEVTSERVEVVNYYDSYMPDSSMYFCPVTQKAYLISIKDEGNAVRVDSPIEETVVRKRYAIFAFKADNHGFVDDGTKSWDR</sequence>
<keyword evidence="2" id="KW-0812">Transmembrane</keyword>
<evidence type="ECO:0000256" key="2">
    <source>
        <dbReference type="SAM" id="Phobius"/>
    </source>
</evidence>
<keyword evidence="2" id="KW-1133">Transmembrane helix</keyword>
<feature type="region of interest" description="Disordered" evidence="1">
    <location>
        <begin position="1"/>
        <end position="25"/>
    </location>
</feature>
<evidence type="ECO:0000313" key="3">
    <source>
        <dbReference type="EMBL" id="SUZ81668.1"/>
    </source>
</evidence>
<feature type="compositionally biased region" description="Basic and acidic residues" evidence="1">
    <location>
        <begin position="1"/>
        <end position="20"/>
    </location>
</feature>
<feature type="transmembrane region" description="Helical" evidence="2">
    <location>
        <begin position="50"/>
        <end position="68"/>
    </location>
</feature>
<proteinExistence type="predicted"/>
<gene>
    <name evidence="3" type="ORF">METZ01_LOCUS34522</name>
</gene>
<organism evidence="3">
    <name type="scientific">marine metagenome</name>
    <dbReference type="NCBI Taxonomy" id="408172"/>
    <lineage>
        <taxon>unclassified sequences</taxon>
        <taxon>metagenomes</taxon>
        <taxon>ecological metagenomes</taxon>
    </lineage>
</organism>
<dbReference type="AlphaFoldDB" id="A0A381QSI2"/>
<accession>A0A381QSI2</accession>
<evidence type="ECO:0000256" key="1">
    <source>
        <dbReference type="SAM" id="MobiDB-lite"/>
    </source>
</evidence>
<keyword evidence="2" id="KW-0472">Membrane</keyword>
<reference evidence="3" key="1">
    <citation type="submission" date="2018-05" db="EMBL/GenBank/DDBJ databases">
        <authorList>
            <person name="Lanie J.A."/>
            <person name="Ng W.-L."/>
            <person name="Kazmierczak K.M."/>
            <person name="Andrzejewski T.M."/>
            <person name="Davidsen T.M."/>
            <person name="Wayne K.J."/>
            <person name="Tettelin H."/>
            <person name="Glass J.I."/>
            <person name="Rusch D."/>
            <person name="Podicherti R."/>
            <person name="Tsui H.-C.T."/>
            <person name="Winkler M.E."/>
        </authorList>
    </citation>
    <scope>NUCLEOTIDE SEQUENCE</scope>
</reference>
<dbReference type="EMBL" id="UINC01001477">
    <property type="protein sequence ID" value="SUZ81668.1"/>
    <property type="molecule type" value="Genomic_DNA"/>
</dbReference>
<name>A0A381QSI2_9ZZZZ</name>